<feature type="region of interest" description="Disordered" evidence="1">
    <location>
        <begin position="1"/>
        <end position="85"/>
    </location>
</feature>
<feature type="compositionally biased region" description="Low complexity" evidence="1">
    <location>
        <begin position="29"/>
        <end position="42"/>
    </location>
</feature>
<dbReference type="EMBL" id="BCMM01000009">
    <property type="protein sequence ID" value="GAQ62128.1"/>
    <property type="molecule type" value="Genomic_DNA"/>
</dbReference>
<dbReference type="AlphaFoldDB" id="A0A100JMB3"/>
<dbReference type="Pfam" id="PF04978">
    <property type="entry name" value="MST"/>
    <property type="match status" value="1"/>
</dbReference>
<evidence type="ECO:0000313" key="3">
    <source>
        <dbReference type="Proteomes" id="UP000067448"/>
    </source>
</evidence>
<dbReference type="SUPFAM" id="SSF109854">
    <property type="entry name" value="DinB/YfiT-like putative metalloenzymes"/>
    <property type="match status" value="1"/>
</dbReference>
<organism evidence="2 3">
    <name type="scientific">Streptomyces scabiei</name>
    <dbReference type="NCBI Taxonomy" id="1930"/>
    <lineage>
        <taxon>Bacteria</taxon>
        <taxon>Bacillati</taxon>
        <taxon>Actinomycetota</taxon>
        <taxon>Actinomycetes</taxon>
        <taxon>Kitasatosporales</taxon>
        <taxon>Streptomycetaceae</taxon>
        <taxon>Streptomyces</taxon>
    </lineage>
</organism>
<sequence length="245" mass="26369">MSDGAEVPGVRDGGGEPGGRDEADRAAHAGEAGQVGQRVGEVGEVGEVEGASASVDFGRAGGTGAAGRVEEAGPTGEARDDRVGPPLLGAERETLRAFLDHHRATLAMKCAGLTDEELRRRSMPPSTLSLLGLVRHMAEVERAWFRRVFEDHDAPMVWSKEIDFQAAYDAGASTRAEAFGAWEAEVATSRRIEREAESLELTGRQPRWNEDVSLRMVMIHVLLEYGRHNGHADFLREGIDGTVGA</sequence>
<evidence type="ECO:0008006" key="4">
    <source>
        <dbReference type="Google" id="ProtNLM"/>
    </source>
</evidence>
<comment type="caution">
    <text evidence="2">The sequence shown here is derived from an EMBL/GenBank/DDBJ whole genome shotgun (WGS) entry which is preliminary data.</text>
</comment>
<feature type="compositionally biased region" description="Low complexity" evidence="1">
    <location>
        <begin position="1"/>
        <end position="10"/>
    </location>
</feature>
<reference evidence="2 3" key="2">
    <citation type="journal article" date="2016" name="Genome Announc.">
        <title>Draft Genome Sequences of Streptomyces scabiei S58, Streptomyces turgidiscabies T45, and Streptomyces acidiscabies a10, the Pathogens of Potato Common Scab, Isolated in Japan.</title>
        <authorList>
            <person name="Tomihama T."/>
            <person name="Nishi Y."/>
            <person name="Sakai M."/>
            <person name="Ikenaga M."/>
            <person name="Okubo T."/>
            <person name="Ikeda S."/>
        </authorList>
    </citation>
    <scope>NUCLEOTIDE SEQUENCE [LARGE SCALE GENOMIC DNA]</scope>
    <source>
        <strain evidence="2 3">S58</strain>
    </source>
</reference>
<dbReference type="Proteomes" id="UP000067448">
    <property type="component" value="Unassembled WGS sequence"/>
</dbReference>
<dbReference type="InterPro" id="IPR034660">
    <property type="entry name" value="DinB/YfiT-like"/>
</dbReference>
<name>A0A100JMB3_STRSC</name>
<accession>A0A100JMB3</accession>
<dbReference type="Gene3D" id="1.20.120.450">
    <property type="entry name" value="dinb family like domain"/>
    <property type="match status" value="1"/>
</dbReference>
<feature type="compositionally biased region" description="Basic and acidic residues" evidence="1">
    <location>
        <begin position="18"/>
        <end position="28"/>
    </location>
</feature>
<dbReference type="InterPro" id="IPR007061">
    <property type="entry name" value="MST-like"/>
</dbReference>
<reference evidence="3" key="1">
    <citation type="submission" date="2015-11" db="EMBL/GenBank/DDBJ databases">
        <authorList>
            <consortium name="Cross-ministerial Strategic Innovation Promotion Program (SIP) consortium"/>
            <person name="Tomihama T."/>
            <person name="Ikenaga M."/>
            <person name="Sakai M."/>
            <person name="Okubo T."/>
            <person name="Ikeda S."/>
        </authorList>
    </citation>
    <scope>NUCLEOTIDE SEQUENCE [LARGE SCALE GENOMIC DNA]</scope>
    <source>
        <strain evidence="3">S58</strain>
    </source>
</reference>
<protein>
    <recommendedName>
        <fullName evidence="4">Mini-circle protein</fullName>
    </recommendedName>
</protein>
<gene>
    <name evidence="2" type="ORF">SsS58_02486</name>
</gene>
<evidence type="ECO:0000313" key="2">
    <source>
        <dbReference type="EMBL" id="GAQ62128.1"/>
    </source>
</evidence>
<reference evidence="3" key="3">
    <citation type="submission" date="2016-02" db="EMBL/GenBank/DDBJ databases">
        <title>Draft genome of pathogenic Streptomyces sp. in Japan.</title>
        <authorList>
            <person name="Tomihama T."/>
            <person name="Ikenaga M."/>
            <person name="Sakai M."/>
            <person name="Okubo T."/>
            <person name="Ikeda S."/>
        </authorList>
    </citation>
    <scope>NUCLEOTIDE SEQUENCE [LARGE SCALE GENOMIC DNA]</scope>
    <source>
        <strain evidence="3">S58</strain>
    </source>
</reference>
<proteinExistence type="predicted"/>
<evidence type="ECO:0000256" key="1">
    <source>
        <dbReference type="SAM" id="MobiDB-lite"/>
    </source>
</evidence>